<proteinExistence type="predicted"/>
<reference evidence="1 2" key="1">
    <citation type="submission" date="2018-11" db="EMBL/GenBank/DDBJ databases">
        <authorList>
            <consortium name="Pathogen Informatics"/>
        </authorList>
    </citation>
    <scope>NUCLEOTIDE SEQUENCE [LARGE SCALE GENOMIC DNA]</scope>
    <source>
        <strain>Denwood</strain>
        <strain evidence="2">Zambia</strain>
    </source>
</reference>
<protein>
    <submittedName>
        <fullName evidence="1">Uncharacterized protein</fullName>
    </submittedName>
</protein>
<organism evidence="1 2">
    <name type="scientific">Schistosoma mattheei</name>
    <dbReference type="NCBI Taxonomy" id="31246"/>
    <lineage>
        <taxon>Eukaryota</taxon>
        <taxon>Metazoa</taxon>
        <taxon>Spiralia</taxon>
        <taxon>Lophotrochozoa</taxon>
        <taxon>Platyhelminthes</taxon>
        <taxon>Trematoda</taxon>
        <taxon>Digenea</taxon>
        <taxon>Strigeidida</taxon>
        <taxon>Schistosomatoidea</taxon>
        <taxon>Schistosomatidae</taxon>
        <taxon>Schistosoma</taxon>
    </lineage>
</organism>
<dbReference type="Proteomes" id="UP000269396">
    <property type="component" value="Unassembled WGS sequence"/>
</dbReference>
<accession>A0A183NX65</accession>
<dbReference type="AlphaFoldDB" id="A0A183NX65"/>
<dbReference type="EMBL" id="UZAL01027756">
    <property type="protein sequence ID" value="VDP35390.1"/>
    <property type="molecule type" value="Genomic_DNA"/>
</dbReference>
<keyword evidence="2" id="KW-1185">Reference proteome</keyword>
<sequence length="250" mass="30253">MNLRWILGFNKYSIVESNLNNRTSFSYYYYYHYYNYNYNIYQYWIIRLFILNFMILCNINNCGLAQPWFSLEAVKEYLDIASISLTHNNGIHSFKCIKCINPHELIDEIQQYIQGIQSSTFSFKHNYKLHINDDDNDNNDKLKIINQIPNKENNQALIFDTKQAMKYSYLKYKKQHMTNVKRLHKMYKRFKKRTLLKSPHYSTTYEYVPFIKSKLIINILYIVTINIYSTNVSSINILHLTIHFDVYFYC</sequence>
<evidence type="ECO:0000313" key="2">
    <source>
        <dbReference type="Proteomes" id="UP000269396"/>
    </source>
</evidence>
<gene>
    <name evidence="1" type="ORF">SMTD_LOCUS6701</name>
</gene>
<name>A0A183NX65_9TREM</name>
<evidence type="ECO:0000313" key="1">
    <source>
        <dbReference type="EMBL" id="VDP35390.1"/>
    </source>
</evidence>